<keyword evidence="3" id="KW-1185">Reference proteome</keyword>
<dbReference type="Proteomes" id="UP001152320">
    <property type="component" value="Chromosome 23"/>
</dbReference>
<protein>
    <submittedName>
        <fullName evidence="2">Uncharacterized protein</fullName>
    </submittedName>
</protein>
<sequence length="123" mass="14353">MAEDERVSNGNSENENVPNSKESQGQGDSNLRNFISEEFHNQRLNGPPDGYQISDQRAVQFLQRALSESQRMANETTRSQRQQQRLYAELGEDIFQQWTREHLEETVKNAMRKAEEDAMHVER</sequence>
<comment type="caution">
    <text evidence="2">The sequence shown here is derived from an EMBL/GenBank/DDBJ whole genome shotgun (WGS) entry which is preliminary data.</text>
</comment>
<gene>
    <name evidence="2" type="ORF">HOLleu_41024</name>
</gene>
<evidence type="ECO:0000256" key="1">
    <source>
        <dbReference type="SAM" id="MobiDB-lite"/>
    </source>
</evidence>
<feature type="compositionally biased region" description="Polar residues" evidence="1">
    <location>
        <begin position="8"/>
        <end position="33"/>
    </location>
</feature>
<accession>A0A9Q0YB26</accession>
<dbReference type="AlphaFoldDB" id="A0A9Q0YB26"/>
<evidence type="ECO:0000313" key="2">
    <source>
        <dbReference type="EMBL" id="KAJ8019433.1"/>
    </source>
</evidence>
<reference evidence="2" key="1">
    <citation type="submission" date="2021-10" db="EMBL/GenBank/DDBJ databases">
        <title>Tropical sea cucumber genome reveals ecological adaptation and Cuvierian tubules defense mechanism.</title>
        <authorList>
            <person name="Chen T."/>
        </authorList>
    </citation>
    <scope>NUCLEOTIDE SEQUENCE</scope>
    <source>
        <strain evidence="2">Nanhai2018</strain>
        <tissue evidence="2">Muscle</tissue>
    </source>
</reference>
<proteinExistence type="predicted"/>
<name>A0A9Q0YB26_HOLLE</name>
<organism evidence="2 3">
    <name type="scientific">Holothuria leucospilota</name>
    <name type="common">Black long sea cucumber</name>
    <name type="synonym">Mertensiothuria leucospilota</name>
    <dbReference type="NCBI Taxonomy" id="206669"/>
    <lineage>
        <taxon>Eukaryota</taxon>
        <taxon>Metazoa</taxon>
        <taxon>Echinodermata</taxon>
        <taxon>Eleutherozoa</taxon>
        <taxon>Echinozoa</taxon>
        <taxon>Holothuroidea</taxon>
        <taxon>Aspidochirotacea</taxon>
        <taxon>Aspidochirotida</taxon>
        <taxon>Holothuriidae</taxon>
        <taxon>Holothuria</taxon>
    </lineage>
</organism>
<dbReference type="EMBL" id="JAIZAY010000023">
    <property type="protein sequence ID" value="KAJ8019433.1"/>
    <property type="molecule type" value="Genomic_DNA"/>
</dbReference>
<feature type="region of interest" description="Disordered" evidence="1">
    <location>
        <begin position="1"/>
        <end position="52"/>
    </location>
</feature>
<dbReference type="OrthoDB" id="5957937at2759"/>
<evidence type="ECO:0000313" key="3">
    <source>
        <dbReference type="Proteomes" id="UP001152320"/>
    </source>
</evidence>